<keyword evidence="7 10" id="KW-1133">Transmembrane helix</keyword>
<dbReference type="PROSITE" id="PS51257">
    <property type="entry name" value="PROKAR_LIPOPROTEIN"/>
    <property type="match status" value="1"/>
</dbReference>
<dbReference type="PANTHER" id="PTHR13315:SF0">
    <property type="entry name" value="METALLOPHOSPHOESTERASE 1"/>
    <property type="match status" value="1"/>
</dbReference>
<dbReference type="eggNOG" id="KOG3662">
    <property type="taxonomic scope" value="Eukaryota"/>
</dbReference>
<reference evidence="12" key="1">
    <citation type="submission" date="2013-12" db="EMBL/GenBank/DDBJ databases">
        <title>The Genome Sequence of Aphanomyces invadans NJM9701.</title>
        <authorList>
            <consortium name="The Broad Institute Genomics Platform"/>
            <person name="Russ C."/>
            <person name="Tyler B."/>
            <person name="van West P."/>
            <person name="Dieguez-Uribeondo J."/>
            <person name="Young S.K."/>
            <person name="Zeng Q."/>
            <person name="Gargeya S."/>
            <person name="Fitzgerald M."/>
            <person name="Abouelleil A."/>
            <person name="Alvarado L."/>
            <person name="Chapman S.B."/>
            <person name="Gainer-Dewar J."/>
            <person name="Goldberg J."/>
            <person name="Griggs A."/>
            <person name="Gujja S."/>
            <person name="Hansen M."/>
            <person name="Howarth C."/>
            <person name="Imamovic A."/>
            <person name="Ireland A."/>
            <person name="Larimer J."/>
            <person name="McCowan C."/>
            <person name="Murphy C."/>
            <person name="Pearson M."/>
            <person name="Poon T.W."/>
            <person name="Priest M."/>
            <person name="Roberts A."/>
            <person name="Saif S."/>
            <person name="Shea T."/>
            <person name="Sykes S."/>
            <person name="Wortman J."/>
            <person name="Nusbaum C."/>
            <person name="Birren B."/>
        </authorList>
    </citation>
    <scope>NUCLEOTIDE SEQUENCE [LARGE SCALE GENOMIC DNA]</scope>
    <source>
        <strain evidence="12">NJM9701</strain>
    </source>
</reference>
<comment type="cofactor">
    <cofactor evidence="1">
        <name>Mn(2+)</name>
        <dbReference type="ChEBI" id="CHEBI:29035"/>
    </cofactor>
</comment>
<evidence type="ECO:0000256" key="10">
    <source>
        <dbReference type="SAM" id="Phobius"/>
    </source>
</evidence>
<sequence length="377" mass="42403">MKRGAFVVVAALSSGLTLWLCMVLYYHYSVQACGAARWASKAAQSSTRAVVVSDAHLLGHRKRRGVERLWVDWQAWLSFSTIVSRKQPDLIVYLGDQLDEGTAATSDDVHETYTTRFRQVFDPNVAQSLYLLGNHDASFGNGLTKQLIGRHEEAFGPSNRIVNVNNVLFLQLNTMAMESDVIDHKVYHDAMAFLDSVEAKRRSTGYPPLVLLTHLPLYRPDDLECGAERAAEAGHITYEAPDFKYTERHHVLSKALSQRLLESIRPRLVLSGHSHAGCAYQHRVQYQPQLVDEVTVPTFSWGMRPDPSFALVTLSDDIHSLLTNKEHPSKGIHVVMCRLPRESHVIAILVFAGIMHAAIACCLYRYLWTSSEAHRKD</sequence>
<dbReference type="InterPro" id="IPR033308">
    <property type="entry name" value="PGAP5/Cdc1/Ted1"/>
</dbReference>
<dbReference type="InterPro" id="IPR004843">
    <property type="entry name" value="Calcineurin-like_PHP"/>
</dbReference>
<comment type="subcellular location">
    <subcellularLocation>
        <location evidence="2">Membrane</location>
        <topology evidence="2">Multi-pass membrane protein</topology>
    </subcellularLocation>
</comment>
<organism evidence="12">
    <name type="scientific">Aphanomyces invadans</name>
    <dbReference type="NCBI Taxonomy" id="157072"/>
    <lineage>
        <taxon>Eukaryota</taxon>
        <taxon>Sar</taxon>
        <taxon>Stramenopiles</taxon>
        <taxon>Oomycota</taxon>
        <taxon>Saprolegniomycetes</taxon>
        <taxon>Saprolegniales</taxon>
        <taxon>Verrucalvaceae</taxon>
        <taxon>Aphanomyces</taxon>
    </lineage>
</organism>
<protein>
    <recommendedName>
        <fullName evidence="11">Calcineurin-like phosphoesterase domain-containing protein</fullName>
    </recommendedName>
</protein>
<accession>A0A024USP4</accession>
<evidence type="ECO:0000256" key="5">
    <source>
        <dbReference type="ARBA" id="ARBA00022723"/>
    </source>
</evidence>
<feature type="domain" description="Calcineurin-like phosphoesterase" evidence="11">
    <location>
        <begin position="48"/>
        <end position="276"/>
    </location>
</feature>
<dbReference type="OrthoDB" id="5977743at2759"/>
<keyword evidence="6" id="KW-0378">Hydrolase</keyword>
<dbReference type="GO" id="GO:0016020">
    <property type="term" value="C:membrane"/>
    <property type="evidence" value="ECO:0007669"/>
    <property type="project" value="UniProtKB-SubCell"/>
</dbReference>
<evidence type="ECO:0000256" key="6">
    <source>
        <dbReference type="ARBA" id="ARBA00022801"/>
    </source>
</evidence>
<dbReference type="SUPFAM" id="SSF56300">
    <property type="entry name" value="Metallo-dependent phosphatases"/>
    <property type="match status" value="1"/>
</dbReference>
<evidence type="ECO:0000256" key="2">
    <source>
        <dbReference type="ARBA" id="ARBA00004141"/>
    </source>
</evidence>
<evidence type="ECO:0000259" key="11">
    <source>
        <dbReference type="Pfam" id="PF00149"/>
    </source>
</evidence>
<dbReference type="STRING" id="157072.A0A024USP4"/>
<evidence type="ECO:0000256" key="9">
    <source>
        <dbReference type="ARBA" id="ARBA00023211"/>
    </source>
</evidence>
<evidence type="ECO:0000256" key="8">
    <source>
        <dbReference type="ARBA" id="ARBA00023136"/>
    </source>
</evidence>
<dbReference type="AlphaFoldDB" id="A0A024USP4"/>
<dbReference type="GeneID" id="20078781"/>
<keyword evidence="5" id="KW-0479">Metal-binding</keyword>
<keyword evidence="8 10" id="KW-0472">Membrane</keyword>
<feature type="non-terminal residue" evidence="12">
    <location>
        <position position="1"/>
    </location>
</feature>
<dbReference type="PANTHER" id="PTHR13315">
    <property type="entry name" value="METALLO PHOSPHOESTERASE RELATED"/>
    <property type="match status" value="1"/>
</dbReference>
<dbReference type="InterPro" id="IPR029052">
    <property type="entry name" value="Metallo-depent_PP-like"/>
</dbReference>
<comment type="similarity">
    <text evidence="3">Belongs to the metallophosphoesterase superfamily. MPPE1 family.</text>
</comment>
<feature type="transmembrane region" description="Helical" evidence="10">
    <location>
        <begin position="345"/>
        <end position="367"/>
    </location>
</feature>
<keyword evidence="4 10" id="KW-0812">Transmembrane</keyword>
<dbReference type="GO" id="GO:0016787">
    <property type="term" value="F:hydrolase activity"/>
    <property type="evidence" value="ECO:0007669"/>
    <property type="project" value="UniProtKB-KW"/>
</dbReference>
<dbReference type="VEuPathDB" id="FungiDB:H310_01731"/>
<evidence type="ECO:0000256" key="4">
    <source>
        <dbReference type="ARBA" id="ARBA00022692"/>
    </source>
</evidence>
<dbReference type="Gene3D" id="3.60.21.10">
    <property type="match status" value="1"/>
</dbReference>
<proteinExistence type="inferred from homology"/>
<evidence type="ECO:0000313" key="12">
    <source>
        <dbReference type="EMBL" id="ETW09369.1"/>
    </source>
</evidence>
<evidence type="ECO:0000256" key="7">
    <source>
        <dbReference type="ARBA" id="ARBA00022989"/>
    </source>
</evidence>
<evidence type="ECO:0000256" key="3">
    <source>
        <dbReference type="ARBA" id="ARBA00008895"/>
    </source>
</evidence>
<name>A0A024USP4_9STRA</name>
<dbReference type="RefSeq" id="XP_008863174.1">
    <property type="nucleotide sequence ID" value="XM_008864952.1"/>
</dbReference>
<gene>
    <name evidence="12" type="ORF">H310_01731</name>
</gene>
<dbReference type="Pfam" id="PF00149">
    <property type="entry name" value="Metallophos"/>
    <property type="match status" value="1"/>
</dbReference>
<dbReference type="GO" id="GO:0046872">
    <property type="term" value="F:metal ion binding"/>
    <property type="evidence" value="ECO:0007669"/>
    <property type="project" value="UniProtKB-KW"/>
</dbReference>
<evidence type="ECO:0000256" key="1">
    <source>
        <dbReference type="ARBA" id="ARBA00001936"/>
    </source>
</evidence>
<dbReference type="GO" id="GO:0006506">
    <property type="term" value="P:GPI anchor biosynthetic process"/>
    <property type="evidence" value="ECO:0007669"/>
    <property type="project" value="InterPro"/>
</dbReference>
<keyword evidence="9" id="KW-0464">Manganese</keyword>
<dbReference type="EMBL" id="KI913953">
    <property type="protein sequence ID" value="ETW09369.1"/>
    <property type="molecule type" value="Genomic_DNA"/>
</dbReference>